<proteinExistence type="predicted"/>
<dbReference type="InterPro" id="IPR010642">
    <property type="entry name" value="Invasion_prot_B"/>
</dbReference>
<dbReference type="Gene3D" id="2.60.40.1880">
    <property type="entry name" value="Invasion associated locus B (IalB) protein"/>
    <property type="match status" value="1"/>
</dbReference>
<protein>
    <submittedName>
        <fullName evidence="3">Invasion associated family protein</fullName>
    </submittedName>
</protein>
<dbReference type="AlphaFoldDB" id="A0A0J9E4J1"/>
<feature type="compositionally biased region" description="Low complexity" evidence="1">
    <location>
        <begin position="25"/>
        <end position="38"/>
    </location>
</feature>
<dbReference type="Pfam" id="PF06776">
    <property type="entry name" value="IalB"/>
    <property type="match status" value="1"/>
</dbReference>
<dbReference type="Proteomes" id="UP000037178">
    <property type="component" value="Unassembled WGS sequence"/>
</dbReference>
<accession>A0A0J9E4J1</accession>
<evidence type="ECO:0000256" key="1">
    <source>
        <dbReference type="SAM" id="MobiDB-lite"/>
    </source>
</evidence>
<evidence type="ECO:0000313" key="3">
    <source>
        <dbReference type="EMBL" id="KMW57710.1"/>
    </source>
</evidence>
<dbReference type="InterPro" id="IPR038696">
    <property type="entry name" value="IalB_sf"/>
</dbReference>
<dbReference type="PATRIC" id="fig|1675527.3.peg.2805"/>
<feature type="signal peptide" evidence="2">
    <location>
        <begin position="1"/>
        <end position="22"/>
    </location>
</feature>
<keyword evidence="2" id="KW-0732">Signal</keyword>
<dbReference type="STRING" id="1675527.AIOL_002677"/>
<keyword evidence="4" id="KW-1185">Reference proteome</keyword>
<feature type="chain" id="PRO_5005317986" evidence="2">
    <location>
        <begin position="23"/>
        <end position="215"/>
    </location>
</feature>
<gene>
    <name evidence="3" type="ORF">AIOL_002677</name>
</gene>
<organism evidence="3 4">
    <name type="scientific">Candidatus Rhodobacter oscarellae</name>
    <dbReference type="NCBI Taxonomy" id="1675527"/>
    <lineage>
        <taxon>Bacteria</taxon>
        <taxon>Pseudomonadati</taxon>
        <taxon>Pseudomonadota</taxon>
        <taxon>Alphaproteobacteria</taxon>
        <taxon>Rhodobacterales</taxon>
        <taxon>Rhodobacter group</taxon>
        <taxon>Rhodobacter</taxon>
    </lineage>
</organism>
<feature type="region of interest" description="Disordered" evidence="1">
    <location>
        <begin position="25"/>
        <end position="45"/>
    </location>
</feature>
<name>A0A0J9E4J1_9RHOB</name>
<dbReference type="RefSeq" id="WP_049643411.1">
    <property type="nucleotide sequence ID" value="NZ_LFTY01000002.1"/>
</dbReference>
<evidence type="ECO:0000313" key="4">
    <source>
        <dbReference type="Proteomes" id="UP000037178"/>
    </source>
</evidence>
<dbReference type="OrthoDB" id="9797912at2"/>
<evidence type="ECO:0000256" key="2">
    <source>
        <dbReference type="SAM" id="SignalP"/>
    </source>
</evidence>
<sequence length="215" mass="22605">MTQLIRSFFVAALLAGAAPAFAQTTDTTAAENAEEGATPNPLELSMGEPDINVGDIYLEEQFTDWEVRCIKSENGNDPCQLYQLIRDGQGENGGTPVAEINIFPIGGEGQPAAGATIITPLETLLTQQLGLSIDGGQVRKYPFSWCSQIGCFARVGFSDEDVNAFRRGVNANVIIVPVADPSQKIGLRVSLAGFTAGFKSLVDRAAAAAAAAPAE</sequence>
<reference evidence="3 4" key="1">
    <citation type="submission" date="2015-06" db="EMBL/GenBank/DDBJ databases">
        <title>Draft genome sequence of an Alphaproteobacteria species associated to the Mediterranean sponge Oscarella lobularis.</title>
        <authorList>
            <person name="Jourda C."/>
            <person name="Santini S."/>
            <person name="Claverie J.-M."/>
        </authorList>
    </citation>
    <scope>NUCLEOTIDE SEQUENCE [LARGE SCALE GENOMIC DNA]</scope>
    <source>
        <strain evidence="3">IGS</strain>
    </source>
</reference>
<dbReference type="EMBL" id="LFTY01000002">
    <property type="protein sequence ID" value="KMW57710.1"/>
    <property type="molecule type" value="Genomic_DNA"/>
</dbReference>
<comment type="caution">
    <text evidence="3">The sequence shown here is derived from an EMBL/GenBank/DDBJ whole genome shotgun (WGS) entry which is preliminary data.</text>
</comment>